<sequence length="166" mass="18391">MSTTLSSVVVLSEGPVVVACFHGSSDIRVAASVAAEEFSKDFTMDDILQLREAIGITGVEDDVENRLKAAMKFANELLFPALADVQRCSVHVVNEDDCRIAVVEVRYAIAGLGFMKDRLKLDRVVRQGEVIAAIAAETARLQNDVRQQMKREEASRTSEYTHLRYD</sequence>
<dbReference type="RefSeq" id="XP_002779720.1">
    <property type="nucleotide sequence ID" value="XM_002779674.1"/>
</dbReference>
<evidence type="ECO:0000313" key="1">
    <source>
        <dbReference type="EMBL" id="EER11515.1"/>
    </source>
</evidence>
<keyword evidence="2" id="KW-1185">Reference proteome</keyword>
<dbReference type="OMA" id="LANTNRC"/>
<gene>
    <name evidence="1" type="ORF">Pmar_PMAR011063</name>
</gene>
<reference evidence="1 2" key="1">
    <citation type="submission" date="2008-07" db="EMBL/GenBank/DDBJ databases">
        <authorList>
            <person name="El-Sayed N."/>
            <person name="Caler E."/>
            <person name="Inman J."/>
            <person name="Amedeo P."/>
            <person name="Hass B."/>
            <person name="Wortman J."/>
        </authorList>
    </citation>
    <scope>NUCLEOTIDE SEQUENCE [LARGE SCALE GENOMIC DNA]</scope>
    <source>
        <strain evidence="2">ATCC 50983 / TXsc</strain>
    </source>
</reference>
<accession>C5KVH7</accession>
<dbReference type="AlphaFoldDB" id="C5KVH7"/>
<evidence type="ECO:0000313" key="2">
    <source>
        <dbReference type="Proteomes" id="UP000007800"/>
    </source>
</evidence>
<dbReference type="OrthoDB" id="447761at2759"/>
<protein>
    <submittedName>
        <fullName evidence="1">Uncharacterized protein</fullName>
    </submittedName>
</protein>
<name>C5KVH7_PERM5</name>
<organism evidence="2">
    <name type="scientific">Perkinsus marinus (strain ATCC 50983 / TXsc)</name>
    <dbReference type="NCBI Taxonomy" id="423536"/>
    <lineage>
        <taxon>Eukaryota</taxon>
        <taxon>Sar</taxon>
        <taxon>Alveolata</taxon>
        <taxon>Perkinsozoa</taxon>
        <taxon>Perkinsea</taxon>
        <taxon>Perkinsida</taxon>
        <taxon>Perkinsidae</taxon>
        <taxon>Perkinsus</taxon>
    </lineage>
</organism>
<dbReference type="EMBL" id="GG676583">
    <property type="protein sequence ID" value="EER11515.1"/>
    <property type="molecule type" value="Genomic_DNA"/>
</dbReference>
<dbReference type="InParanoid" id="C5KVH7"/>
<dbReference type="Proteomes" id="UP000007800">
    <property type="component" value="Unassembled WGS sequence"/>
</dbReference>
<proteinExistence type="predicted"/>
<dbReference type="GeneID" id="9046877"/>